<evidence type="ECO:0000256" key="5">
    <source>
        <dbReference type="ARBA" id="ARBA00023136"/>
    </source>
</evidence>
<feature type="transmembrane region" description="Helical" evidence="7">
    <location>
        <begin position="416"/>
        <end position="438"/>
    </location>
</feature>
<feature type="compositionally biased region" description="Polar residues" evidence="6">
    <location>
        <begin position="978"/>
        <end position="990"/>
    </location>
</feature>
<dbReference type="Gene3D" id="2.30.29.30">
    <property type="entry name" value="Pleckstrin-homology domain (PH domain)/Phosphotyrosine-binding domain (PTB)"/>
    <property type="match status" value="1"/>
</dbReference>
<evidence type="ECO:0000256" key="6">
    <source>
        <dbReference type="SAM" id="MobiDB-lite"/>
    </source>
</evidence>
<feature type="region of interest" description="Disordered" evidence="6">
    <location>
        <begin position="8"/>
        <end position="37"/>
    </location>
</feature>
<dbReference type="SMART" id="SM00233">
    <property type="entry name" value="PH"/>
    <property type="match status" value="1"/>
</dbReference>
<dbReference type="PROSITE" id="PS50003">
    <property type="entry name" value="PH_DOMAIN"/>
    <property type="match status" value="1"/>
</dbReference>
<dbReference type="Pfam" id="PF03169">
    <property type="entry name" value="OPT"/>
    <property type="match status" value="1"/>
</dbReference>
<dbReference type="NCBIfam" id="TIGR00728">
    <property type="entry name" value="OPT_sfam"/>
    <property type="match status" value="2"/>
</dbReference>
<feature type="domain" description="PH" evidence="8">
    <location>
        <begin position="1423"/>
        <end position="1538"/>
    </location>
</feature>
<dbReference type="SUPFAM" id="SSF52540">
    <property type="entry name" value="P-loop containing nucleoside triphosphate hydrolases"/>
    <property type="match status" value="1"/>
</dbReference>
<dbReference type="GO" id="GO:0005525">
    <property type="term" value="F:GTP binding"/>
    <property type="evidence" value="ECO:0007669"/>
    <property type="project" value="InterPro"/>
</dbReference>
<feature type="transmembrane region" description="Helical" evidence="7">
    <location>
        <begin position="114"/>
        <end position="135"/>
    </location>
</feature>
<dbReference type="InterPro" id="IPR035899">
    <property type="entry name" value="DBL_dom_sf"/>
</dbReference>
<feature type="transmembrane region" description="Helical" evidence="7">
    <location>
        <begin position="582"/>
        <end position="605"/>
    </location>
</feature>
<feature type="transmembrane region" description="Helical" evidence="7">
    <location>
        <begin position="444"/>
        <end position="462"/>
    </location>
</feature>
<evidence type="ECO:0000313" key="10">
    <source>
        <dbReference type="EMBL" id="PRP76763.1"/>
    </source>
</evidence>
<feature type="transmembrane region" description="Helical" evidence="7">
    <location>
        <begin position="45"/>
        <end position="67"/>
    </location>
</feature>
<dbReference type="Proteomes" id="UP000241769">
    <property type="component" value="Unassembled WGS sequence"/>
</dbReference>
<evidence type="ECO:0000256" key="7">
    <source>
        <dbReference type="SAM" id="Phobius"/>
    </source>
</evidence>
<dbReference type="CDD" id="cd00160">
    <property type="entry name" value="RhoGEF"/>
    <property type="match status" value="1"/>
</dbReference>
<dbReference type="GO" id="GO:0003924">
    <property type="term" value="F:GTPase activity"/>
    <property type="evidence" value="ECO:0007669"/>
    <property type="project" value="InterPro"/>
</dbReference>
<feature type="transmembrane region" description="Helical" evidence="7">
    <location>
        <begin position="73"/>
        <end position="93"/>
    </location>
</feature>
<protein>
    <submittedName>
        <fullName evidence="10">Uncharacterized protein</fullName>
    </submittedName>
</protein>
<dbReference type="PROSITE" id="PS50010">
    <property type="entry name" value="DH_2"/>
    <property type="match status" value="1"/>
</dbReference>
<dbReference type="Pfam" id="PF00621">
    <property type="entry name" value="RhoGEF"/>
    <property type="match status" value="1"/>
</dbReference>
<evidence type="ECO:0000256" key="1">
    <source>
        <dbReference type="ARBA" id="ARBA00004141"/>
    </source>
</evidence>
<feature type="region of interest" description="Disordered" evidence="6">
    <location>
        <begin position="203"/>
        <end position="232"/>
    </location>
</feature>
<dbReference type="InterPro" id="IPR001849">
    <property type="entry name" value="PH_domain"/>
</dbReference>
<feature type="region of interest" description="Disordered" evidence="6">
    <location>
        <begin position="974"/>
        <end position="1016"/>
    </location>
</feature>
<dbReference type="InParanoid" id="A0A2P6MYK3"/>
<keyword evidence="4 7" id="KW-1133">Transmembrane helix</keyword>
<dbReference type="Gene3D" id="3.40.50.300">
    <property type="entry name" value="P-loop containing nucleotide triphosphate hydrolases"/>
    <property type="match status" value="1"/>
</dbReference>
<feature type="transmembrane region" description="Helical" evidence="7">
    <location>
        <begin position="526"/>
        <end position="547"/>
    </location>
</feature>
<dbReference type="SUPFAM" id="SSF48065">
    <property type="entry name" value="DBL homology domain (DH-domain)"/>
    <property type="match status" value="1"/>
</dbReference>
<keyword evidence="5 7" id="KW-0472">Membrane</keyword>
<evidence type="ECO:0000256" key="4">
    <source>
        <dbReference type="ARBA" id="ARBA00022989"/>
    </source>
</evidence>
<dbReference type="PANTHER" id="PTHR31645:SF0">
    <property type="entry name" value="OLIGOPEPTIDE TRANSPORTER YGL114W-RELATED"/>
    <property type="match status" value="1"/>
</dbReference>
<dbReference type="Pfam" id="PF22697">
    <property type="entry name" value="SOS1_NGEF_PH"/>
    <property type="match status" value="1"/>
</dbReference>
<evidence type="ECO:0000256" key="3">
    <source>
        <dbReference type="ARBA" id="ARBA00022692"/>
    </source>
</evidence>
<feature type="domain" description="DH" evidence="9">
    <location>
        <begin position="1210"/>
        <end position="1393"/>
    </location>
</feature>
<keyword evidence="3 7" id="KW-0812">Transmembrane</keyword>
<dbReference type="SUPFAM" id="SSF50729">
    <property type="entry name" value="PH domain-like"/>
    <property type="match status" value="1"/>
</dbReference>
<reference evidence="10 11" key="1">
    <citation type="journal article" date="2018" name="Genome Biol. Evol.">
        <title>Multiple Roots of Fruiting Body Formation in Amoebozoa.</title>
        <authorList>
            <person name="Hillmann F."/>
            <person name="Forbes G."/>
            <person name="Novohradska S."/>
            <person name="Ferling I."/>
            <person name="Riege K."/>
            <person name="Groth M."/>
            <person name="Westermann M."/>
            <person name="Marz M."/>
            <person name="Spaller T."/>
            <person name="Winckler T."/>
            <person name="Schaap P."/>
            <person name="Glockner G."/>
        </authorList>
    </citation>
    <scope>NUCLEOTIDE SEQUENCE [LARGE SCALE GENOMIC DNA]</scope>
    <source>
        <strain evidence="10 11">Jena</strain>
    </source>
</reference>
<dbReference type="InterPro" id="IPR055251">
    <property type="entry name" value="SOS1_NGEF_PH"/>
</dbReference>
<dbReference type="GO" id="GO:0016020">
    <property type="term" value="C:membrane"/>
    <property type="evidence" value="ECO:0007669"/>
    <property type="project" value="UniProtKB-SubCell"/>
</dbReference>
<feature type="transmembrane region" description="Helical" evidence="7">
    <location>
        <begin position="328"/>
        <end position="346"/>
    </location>
</feature>
<dbReference type="InterPro" id="IPR004813">
    <property type="entry name" value="OPT"/>
</dbReference>
<dbReference type="PROSITE" id="PS51419">
    <property type="entry name" value="RAB"/>
    <property type="match status" value="1"/>
</dbReference>
<dbReference type="InterPro" id="IPR027417">
    <property type="entry name" value="P-loop_NTPase"/>
</dbReference>
<organism evidence="10 11">
    <name type="scientific">Planoprotostelium fungivorum</name>
    <dbReference type="NCBI Taxonomy" id="1890364"/>
    <lineage>
        <taxon>Eukaryota</taxon>
        <taxon>Amoebozoa</taxon>
        <taxon>Evosea</taxon>
        <taxon>Variosea</taxon>
        <taxon>Cavosteliida</taxon>
        <taxon>Cavosteliaceae</taxon>
        <taxon>Planoprotostelium</taxon>
    </lineage>
</organism>
<comment type="subcellular location">
    <subcellularLocation>
        <location evidence="1">Membrane</location>
        <topology evidence="1">Multi-pass membrane protein</topology>
    </subcellularLocation>
</comment>
<keyword evidence="11" id="KW-1185">Reference proteome</keyword>
<dbReference type="STRING" id="1890364.A0A2P6MYK3"/>
<comment type="caution">
    <text evidence="10">The sequence shown here is derived from an EMBL/GenBank/DDBJ whole genome shotgun (WGS) entry which is preliminary data.</text>
</comment>
<feature type="transmembrane region" description="Helical" evidence="7">
    <location>
        <begin position="155"/>
        <end position="173"/>
    </location>
</feature>
<dbReference type="InterPro" id="IPR045035">
    <property type="entry name" value="YSL-like"/>
</dbReference>
<dbReference type="GO" id="GO:0035673">
    <property type="term" value="F:oligopeptide transmembrane transporter activity"/>
    <property type="evidence" value="ECO:0007669"/>
    <property type="project" value="InterPro"/>
</dbReference>
<evidence type="ECO:0000259" key="9">
    <source>
        <dbReference type="PROSITE" id="PS50010"/>
    </source>
</evidence>
<accession>A0A2P6MYK3</accession>
<dbReference type="InterPro" id="IPR011993">
    <property type="entry name" value="PH-like_dom_sf"/>
</dbReference>
<sequence length="1584" mass="176881">MDSVVQRLRHNQEKLATHEEGQIDEDERPELTSSTSTDRGILSPISLASLAVGVSVGALMCFSNMYFGLQTGWVTMGSLQSTLLGFGIFKLIGMKSPDGLFAQFGPLDNVLLQSTAVATATMPLAGGFVGILPALNMLVEEEDGVKPIRLSFMQMILWSVALCFFGVFFAVPLRRQAILKEKLRFPSGTATAQMIRVLHKLPAPPNEDAGSDRQLGGLKHSCPPPLTHPREMEPLRDEEDEDNFLQQAMGHQEKSREEEEWKTKWKVLGISFGISAGYTLLGYFLPVLKNIPLGTWVGLSVLTSWYWVITPSLSYVGQGMIMGMHTNMSMLAGTITGWAILGPIAKARGWAPSDKIGDWKDGAKGWLLWISLSIMMSEATVSLLVMVGKIIHSAVKSKGEEVHDPAPASQQVSKKVWIIGLVLSTILCIVVVSPIFKLPVWEPLLAVFMALLVSVLAVRALGETDLNPVSGVGKVSQIFFALVSPGQIVPNIVAGAIAEAGAQQAGDLMQDLKTGHLLGASPRAQFIGQMVGSFFSVIFAVAAYELYSRNYQIPGPEFPVPTAGIWLDMARVLNGGHLATNVLPFCVVFGVLGGILPLFELFPFVPERYTKFLPSGIAFAIGMYVTPNWTIPRVVGALIEYFWRRRSSSSHGKYMIILASGFVLGEGVTSIITAILKSLQVPSSKFGCAPGFFALEDVLGGDYSVPWLSDRKGNFCGRATLSSKASKLLGFGVQSCQEQIAPKKMSSDEIQRYVEGSKASRLLGLDGPQSVLELPLKSPKLLNRSTGKATKGNDPGKMNRSLNVCVVGLPTSGKTSLISKLQAFKTPLSVESFDGEPTLDYLEDPSSVDSSSKRTWDMADIFVFVYSVVDLNSFYALPIIFNNIQNSWQTSTIPSVLVANKSETSLSPSSPTTAVDLLNTIDREVHDDLARDLSKHMRCPHIEVSSDTGDGLFSLNQTVVQTFITSQDVAVRTRRSNSKASNSNGPTLSARSDHISRFCPDRETSSSSDATEEMKNLQRKIDTMEIITLRSSRAHLYADTNDELEYFLRLTNQCIRRFNHLCYTLNVMRGRISSPIASPAATLRASKLETKRKSHPVDASKRMAWESLTVKEIEGKLGVTRCAMNKDLKMAGFLKSNGEVEESEKCFRSVNATKLDISVLESLLREKIVQAFDATQWRDDEIKRLVLCQSCVRRWVARRRVFHRVECQKQRTRILQEIIQTEITYIRSMKIVDEDYMERMRCLTVEEEPWFTKEDMKVVFSDIQVILKFHENFLQLLEERWTNWSVFRCVGDIFLSMNDTLHVYSGYVNNSPFSTVRIQELLRDPRYVKWLVNHDMIESQLESLLIQPVQRIPRYVMLLEKLQKYTWKDHPDHEDISLAVKKLMDTATIMNEKKRDAEGARKVFEISKNMTGKVPVLLDAHRRFVREGQLKVYENQRLKLRHVFLFNDRFIVTRERDVSLKSSQALVGSIDGLVRSSSVSYEFDKDIFLSNGFIVDHPDSDTLVNGFEFLNGETGAVFSAESREVKEEWMSALYAASLKQTKLSEWRAETNKRVMQRRSVNAETLNLRGLPFSKRLSKSAHEFN</sequence>
<dbReference type="InterPro" id="IPR001806">
    <property type="entry name" value="Small_GTPase"/>
</dbReference>
<feature type="compositionally biased region" description="Basic and acidic residues" evidence="6">
    <location>
        <begin position="10"/>
        <end position="21"/>
    </location>
</feature>
<keyword evidence="2" id="KW-0813">Transport</keyword>
<dbReference type="Gene3D" id="1.20.900.10">
    <property type="entry name" value="Dbl homology (DH) domain"/>
    <property type="match status" value="1"/>
</dbReference>
<feature type="compositionally biased region" description="Basic and acidic residues" evidence="6">
    <location>
        <begin position="991"/>
        <end position="1004"/>
    </location>
</feature>
<feature type="transmembrane region" description="Helical" evidence="7">
    <location>
        <begin position="655"/>
        <end position="676"/>
    </location>
</feature>
<evidence type="ECO:0000313" key="11">
    <source>
        <dbReference type="Proteomes" id="UP000241769"/>
    </source>
</evidence>
<dbReference type="GO" id="GO:0005085">
    <property type="term" value="F:guanyl-nucleotide exchange factor activity"/>
    <property type="evidence" value="ECO:0007669"/>
    <property type="project" value="InterPro"/>
</dbReference>
<dbReference type="SMART" id="SM00173">
    <property type="entry name" value="RAS"/>
    <property type="match status" value="1"/>
</dbReference>
<evidence type="ECO:0000259" key="8">
    <source>
        <dbReference type="PROSITE" id="PS50003"/>
    </source>
</evidence>
<feature type="transmembrane region" description="Helical" evidence="7">
    <location>
        <begin position="296"/>
        <end position="316"/>
    </location>
</feature>
<feature type="transmembrane region" description="Helical" evidence="7">
    <location>
        <begin position="366"/>
        <end position="388"/>
    </location>
</feature>
<dbReference type="InterPro" id="IPR000219">
    <property type="entry name" value="DH_dom"/>
</dbReference>
<gene>
    <name evidence="10" type="ORF">PROFUN_14888</name>
</gene>
<dbReference type="SMART" id="SM00325">
    <property type="entry name" value="RhoGEF"/>
    <property type="match status" value="1"/>
</dbReference>
<dbReference type="Pfam" id="PF00071">
    <property type="entry name" value="Ras"/>
    <property type="match status" value="1"/>
</dbReference>
<dbReference type="EMBL" id="MDYQ01000303">
    <property type="protein sequence ID" value="PRP76763.1"/>
    <property type="molecule type" value="Genomic_DNA"/>
</dbReference>
<evidence type="ECO:0000256" key="2">
    <source>
        <dbReference type="ARBA" id="ARBA00022448"/>
    </source>
</evidence>
<dbReference type="PANTHER" id="PTHR31645">
    <property type="entry name" value="OLIGOPEPTIDE TRANSPORTER YGL114W-RELATED"/>
    <property type="match status" value="1"/>
</dbReference>
<proteinExistence type="predicted"/>
<feature type="transmembrane region" description="Helical" evidence="7">
    <location>
        <begin position="265"/>
        <end position="284"/>
    </location>
</feature>
<feature type="transmembrane region" description="Helical" evidence="7">
    <location>
        <begin position="617"/>
        <end position="643"/>
    </location>
</feature>
<name>A0A2P6MYK3_9EUKA</name>
<dbReference type="OrthoDB" id="627262at2759"/>